<feature type="compositionally biased region" description="Acidic residues" evidence="1">
    <location>
        <begin position="725"/>
        <end position="753"/>
    </location>
</feature>
<dbReference type="Pfam" id="PF07093">
    <property type="entry name" value="SGT1"/>
    <property type="match status" value="1"/>
</dbReference>
<feature type="region of interest" description="Disordered" evidence="1">
    <location>
        <begin position="494"/>
        <end position="675"/>
    </location>
</feature>
<gene>
    <name evidence="2" type="ORF">EHS25_003733</name>
</gene>
<protein>
    <recommendedName>
        <fullName evidence="4">SGT1-domain-containing protein</fullName>
    </recommendedName>
</protein>
<dbReference type="InterPro" id="IPR010770">
    <property type="entry name" value="Ecd"/>
</dbReference>
<evidence type="ECO:0000313" key="3">
    <source>
        <dbReference type="Proteomes" id="UP000279259"/>
    </source>
</evidence>
<feature type="compositionally biased region" description="Acidic residues" evidence="1">
    <location>
        <begin position="518"/>
        <end position="540"/>
    </location>
</feature>
<evidence type="ECO:0000313" key="2">
    <source>
        <dbReference type="EMBL" id="RSH85594.1"/>
    </source>
</evidence>
<name>A0A427Y3A0_9TREE</name>
<sequence>MSSSFPSLDRTPGAFPLPSISEDTLDYALHIPSSSSSDPYALTTLITQHVEGLLVQPWLWNKDGWELKVARSSGSAPLSSGPGLQRGGPPLGGSDASHEAVLEGRMRVGDAVDDEWLVVWLLREVSKRWPELVISIRDTDGEFLLIEAANDLPAWVSPDNANNRLWLMNGHLHLLPLSLRSSTSGIPRSIPDDEIEERAFDPESYISEEDAVRAVRTGKYRAEERMEDAVWARIAHYPGALKGHLHRTKAYLPVNVAKALSKTPELIQRAVEGFYVRDPAQLRVASKMTHFPPSPSILTSVFHPPRVFGPEWHVREGKELDDERRWRDLGVKIATGFEIMYREGGKKGRSGDGNVDEEAIKADPAYTKYIAELKSAGFFGTELEGSEKWKSRETEALRGWKSARIADTAQHRPSFAFMTDSTINEVSHAEVSTLEIRPSDTEDSDSWLEVSPDELDGLMMKVSGQAPKSNAEQAGDHQGQRQAELGEEHGKALGDLAKKVQEFVGGEGDIQGARFADELSDEDFDDEEDDEEDEEDEVELSAEQKAERMANIVPALPAEEWGRKSEPKPRPNRDVEMENGAAATASSRAKVEAVPTLPSRSVVDQIPSKIRPPRFAKQEYDGVISESDSDDEDEVLPPPGTLGRRIAEMKWAEGEERGARIEEIEDEDEDEAMEKEFRKEKLGWEDDFDEKMRQRVWGEDSRTARTGAESRSGQGAAARGKNPEEMEEMGQTEEMEETEDVEMQEEMDPDMEEEFEGFLKFSRDALGINDEMWNSIIKSRESRGAFVPKPSLGTKQSEVIPGPGKGKPKVSFAEPSKAATAAKGQGGSAGKSFPEPQRGGEEFNADLDSFDKVMAAMEAELEKARPGSTTKFSASQPPSSAPSLGSGVGVGSGGNGRTNKKGQKPTSSANPLPPLPTEADLEEMDEEDLLAMDRELRAALNGAGIEDSDDEMDPDLGDDGDEDGMDVPEARGLRGDDKREYAMMRDFLESYRSQAGQSGVVGNLFGRLGQEGK</sequence>
<feature type="compositionally biased region" description="Low complexity" evidence="1">
    <location>
        <begin position="72"/>
        <end position="83"/>
    </location>
</feature>
<evidence type="ECO:0008006" key="4">
    <source>
        <dbReference type="Google" id="ProtNLM"/>
    </source>
</evidence>
<dbReference type="OrthoDB" id="27237at2759"/>
<feature type="compositionally biased region" description="Gly residues" evidence="1">
    <location>
        <begin position="886"/>
        <end position="896"/>
    </location>
</feature>
<feature type="region of interest" description="Disordered" evidence="1">
    <location>
        <begin position="782"/>
        <end position="978"/>
    </location>
</feature>
<keyword evidence="3" id="KW-1185">Reference proteome</keyword>
<organism evidence="2 3">
    <name type="scientific">Saitozyma podzolica</name>
    <dbReference type="NCBI Taxonomy" id="1890683"/>
    <lineage>
        <taxon>Eukaryota</taxon>
        <taxon>Fungi</taxon>
        <taxon>Dikarya</taxon>
        <taxon>Basidiomycota</taxon>
        <taxon>Agaricomycotina</taxon>
        <taxon>Tremellomycetes</taxon>
        <taxon>Tremellales</taxon>
        <taxon>Trimorphomycetaceae</taxon>
        <taxon>Saitozyma</taxon>
    </lineage>
</organism>
<feature type="compositionally biased region" description="Basic and acidic residues" evidence="1">
    <location>
        <begin position="645"/>
        <end position="662"/>
    </location>
</feature>
<feature type="compositionally biased region" description="Acidic residues" evidence="1">
    <location>
        <begin position="946"/>
        <end position="966"/>
    </location>
</feature>
<dbReference type="EMBL" id="RSCD01000019">
    <property type="protein sequence ID" value="RSH85594.1"/>
    <property type="molecule type" value="Genomic_DNA"/>
</dbReference>
<feature type="region of interest" description="Disordered" evidence="1">
    <location>
        <begin position="695"/>
        <end position="753"/>
    </location>
</feature>
<dbReference type="Proteomes" id="UP000279259">
    <property type="component" value="Unassembled WGS sequence"/>
</dbReference>
<feature type="region of interest" description="Disordered" evidence="1">
    <location>
        <begin position="72"/>
        <end position="97"/>
    </location>
</feature>
<dbReference type="STRING" id="1890683.A0A427Y3A0"/>
<proteinExistence type="predicted"/>
<feature type="compositionally biased region" description="Acidic residues" evidence="1">
    <location>
        <begin position="663"/>
        <end position="673"/>
    </location>
</feature>
<dbReference type="PANTHER" id="PTHR13060:SF0">
    <property type="entry name" value="PROTEIN ECDYSONELESS HOMOLOG"/>
    <property type="match status" value="1"/>
</dbReference>
<feature type="compositionally biased region" description="Basic and acidic residues" evidence="1">
    <location>
        <begin position="968"/>
        <end position="978"/>
    </location>
</feature>
<accession>A0A427Y3A0</accession>
<feature type="compositionally biased region" description="Basic and acidic residues" evidence="1">
    <location>
        <begin position="560"/>
        <end position="576"/>
    </location>
</feature>
<evidence type="ECO:0000256" key="1">
    <source>
        <dbReference type="SAM" id="MobiDB-lite"/>
    </source>
</evidence>
<feature type="compositionally biased region" description="Acidic residues" evidence="1">
    <location>
        <begin position="919"/>
        <end position="930"/>
    </location>
</feature>
<reference evidence="2 3" key="1">
    <citation type="submission" date="2018-11" db="EMBL/GenBank/DDBJ databases">
        <title>Genome sequence of Saitozyma podzolica DSM 27192.</title>
        <authorList>
            <person name="Aliyu H."/>
            <person name="Gorte O."/>
            <person name="Ochsenreither K."/>
        </authorList>
    </citation>
    <scope>NUCLEOTIDE SEQUENCE [LARGE SCALE GENOMIC DNA]</scope>
    <source>
        <strain evidence="2 3">DSM 27192</strain>
    </source>
</reference>
<dbReference type="PANTHER" id="PTHR13060">
    <property type="entry name" value="SGT1 PROTEIN HSGT1 SUPPRESSOR OF GCR2"/>
    <property type="match status" value="1"/>
</dbReference>
<dbReference type="AlphaFoldDB" id="A0A427Y3A0"/>
<dbReference type="GO" id="GO:0005634">
    <property type="term" value="C:nucleus"/>
    <property type="evidence" value="ECO:0007669"/>
    <property type="project" value="TreeGrafter"/>
</dbReference>
<comment type="caution">
    <text evidence="2">The sequence shown here is derived from an EMBL/GenBank/DDBJ whole genome shotgun (WGS) entry which is preliminary data.</text>
</comment>
<feature type="compositionally biased region" description="Low complexity" evidence="1">
    <location>
        <begin position="873"/>
        <end position="885"/>
    </location>
</feature>